<dbReference type="SUPFAM" id="SSF52058">
    <property type="entry name" value="L domain-like"/>
    <property type="match status" value="1"/>
</dbReference>
<dbReference type="InterPro" id="IPR030217">
    <property type="entry name" value="NXF_fam"/>
</dbReference>
<feature type="region of interest" description="Disordered" evidence="11">
    <location>
        <begin position="1"/>
        <end position="59"/>
    </location>
</feature>
<dbReference type="InterPro" id="IPR009060">
    <property type="entry name" value="UBA-like_sf"/>
</dbReference>
<proteinExistence type="inferred from homology"/>
<evidence type="ECO:0000256" key="2">
    <source>
        <dbReference type="ARBA" id="ARBA00009285"/>
    </source>
</evidence>
<dbReference type="GeneID" id="37209848"/>
<dbReference type="InterPro" id="IPR032710">
    <property type="entry name" value="NTF2-like_dom_sf"/>
</dbReference>
<dbReference type="OrthoDB" id="25872at2759"/>
<evidence type="ECO:0000256" key="8">
    <source>
        <dbReference type="ARBA" id="ARBA00023242"/>
    </source>
</evidence>
<dbReference type="CDD" id="cd14342">
    <property type="entry name" value="UBA_TAP-C"/>
    <property type="match status" value="1"/>
</dbReference>
<dbReference type="SUPFAM" id="SSF46934">
    <property type="entry name" value="UBA-like"/>
    <property type="match status" value="1"/>
</dbReference>
<dbReference type="FunFam" id="3.80.10.10:FF:000296">
    <property type="entry name" value="mRNA export factor MEX67"/>
    <property type="match status" value="1"/>
</dbReference>
<dbReference type="InterPro" id="IPR002075">
    <property type="entry name" value="NTF2_dom"/>
</dbReference>
<comment type="subcellular location">
    <subcellularLocation>
        <location evidence="1">Nucleus</location>
    </subcellularLocation>
</comment>
<dbReference type="PANTHER" id="PTHR10662">
    <property type="entry name" value="NUCLEAR RNA EXPORT FACTOR"/>
    <property type="match status" value="1"/>
</dbReference>
<dbReference type="InterPro" id="IPR032675">
    <property type="entry name" value="LRR_dom_sf"/>
</dbReference>
<dbReference type="FunFam" id="3.10.450.50:FF:000013">
    <property type="entry name" value="mRNA export factor mex67"/>
    <property type="match status" value="1"/>
</dbReference>
<dbReference type="EMBL" id="KZ821642">
    <property type="protein sequence ID" value="PYH64594.1"/>
    <property type="molecule type" value="Genomic_DNA"/>
</dbReference>
<dbReference type="SMART" id="SM00804">
    <property type="entry name" value="TAP_C"/>
    <property type="match status" value="1"/>
</dbReference>
<dbReference type="InterPro" id="IPR057125">
    <property type="entry name" value="NXF1/2/3/5-like_LRR"/>
</dbReference>
<comment type="function">
    <text evidence="9">Involved in the export of mRNA from the nucleus to the cytoplasm.</text>
</comment>
<evidence type="ECO:0000313" key="14">
    <source>
        <dbReference type="EMBL" id="PYH64594.1"/>
    </source>
</evidence>
<dbReference type="AlphaFoldDB" id="A0A319AYA9"/>
<keyword evidence="3" id="KW-0813">Transport</keyword>
<evidence type="ECO:0000313" key="15">
    <source>
        <dbReference type="Proteomes" id="UP000248405"/>
    </source>
</evidence>
<evidence type="ECO:0000256" key="5">
    <source>
        <dbReference type="ARBA" id="ARBA00022614"/>
    </source>
</evidence>
<dbReference type="Proteomes" id="UP000248405">
    <property type="component" value="Unassembled WGS sequence"/>
</dbReference>
<keyword evidence="8" id="KW-0539">Nucleus</keyword>
<accession>A0A319AYA9</accession>
<gene>
    <name evidence="14" type="ORF">BO88DRAFT_396839</name>
</gene>
<dbReference type="GO" id="GO:0016973">
    <property type="term" value="P:poly(A)+ mRNA export from nucleus"/>
    <property type="evidence" value="ECO:0007669"/>
    <property type="project" value="TreeGrafter"/>
</dbReference>
<evidence type="ECO:0000259" key="12">
    <source>
        <dbReference type="PROSITE" id="PS50177"/>
    </source>
</evidence>
<dbReference type="Gene3D" id="3.80.10.10">
    <property type="entry name" value="Ribonuclease Inhibitor"/>
    <property type="match status" value="1"/>
</dbReference>
<name>A0A319AYA9_ASPVC</name>
<keyword evidence="15" id="KW-1185">Reference proteome</keyword>
<dbReference type="FunFam" id="1.10.8.10:FF:000018">
    <property type="entry name" value="Nuclear RNA export factor 1"/>
    <property type="match status" value="1"/>
</dbReference>
<organism evidence="14 15">
    <name type="scientific">Aspergillus vadensis (strain CBS 113365 / IMI 142717 / IBT 24658)</name>
    <dbReference type="NCBI Taxonomy" id="1448311"/>
    <lineage>
        <taxon>Eukaryota</taxon>
        <taxon>Fungi</taxon>
        <taxon>Dikarya</taxon>
        <taxon>Ascomycota</taxon>
        <taxon>Pezizomycotina</taxon>
        <taxon>Eurotiomycetes</taxon>
        <taxon>Eurotiomycetidae</taxon>
        <taxon>Eurotiales</taxon>
        <taxon>Aspergillaceae</taxon>
        <taxon>Aspergillus</taxon>
        <taxon>Aspergillus subgen. Circumdati</taxon>
    </lineage>
</organism>
<keyword evidence="7" id="KW-0509">mRNA transport</keyword>
<feature type="domain" description="TAP-C" evidence="13">
    <location>
        <begin position="651"/>
        <end position="706"/>
    </location>
</feature>
<evidence type="ECO:0000259" key="13">
    <source>
        <dbReference type="PROSITE" id="PS51281"/>
    </source>
</evidence>
<dbReference type="PANTHER" id="PTHR10662:SF22">
    <property type="entry name" value="NUCLEAR RNA EXPORT FACTOR 1"/>
    <property type="match status" value="1"/>
</dbReference>
<keyword evidence="4" id="KW-0963">Cytoplasm</keyword>
<evidence type="ECO:0000256" key="3">
    <source>
        <dbReference type="ARBA" id="ARBA00022448"/>
    </source>
</evidence>
<feature type="domain" description="NTF2" evidence="12">
    <location>
        <begin position="420"/>
        <end position="590"/>
    </location>
</feature>
<evidence type="ECO:0000256" key="6">
    <source>
        <dbReference type="ARBA" id="ARBA00022737"/>
    </source>
</evidence>
<dbReference type="InterPro" id="IPR005637">
    <property type="entry name" value="TAP_C_dom"/>
</dbReference>
<evidence type="ECO:0000256" key="7">
    <source>
        <dbReference type="ARBA" id="ARBA00022816"/>
    </source>
</evidence>
<dbReference type="SUPFAM" id="SSF54427">
    <property type="entry name" value="NTF2-like"/>
    <property type="match status" value="1"/>
</dbReference>
<dbReference type="InterPro" id="IPR018222">
    <property type="entry name" value="Nuclear_transport_factor_2_euk"/>
</dbReference>
<dbReference type="Gene3D" id="1.10.8.10">
    <property type="entry name" value="DNA helicase RuvA subunit, C-terminal domain"/>
    <property type="match status" value="1"/>
</dbReference>
<dbReference type="Pfam" id="PF03943">
    <property type="entry name" value="TAP_C"/>
    <property type="match status" value="1"/>
</dbReference>
<evidence type="ECO:0000256" key="4">
    <source>
        <dbReference type="ARBA" id="ARBA00022490"/>
    </source>
</evidence>
<evidence type="ECO:0000256" key="1">
    <source>
        <dbReference type="ARBA" id="ARBA00004123"/>
    </source>
</evidence>
<protein>
    <recommendedName>
        <fullName evidence="10">mRNA export factor MEX67</fullName>
    </recommendedName>
</protein>
<dbReference type="RefSeq" id="XP_025558388.1">
    <property type="nucleotide sequence ID" value="XM_025705256.1"/>
</dbReference>
<dbReference type="Pfam" id="PF24048">
    <property type="entry name" value="LRR_NXF1-5"/>
    <property type="match status" value="1"/>
</dbReference>
<dbReference type="GO" id="GO:0042272">
    <property type="term" value="C:nuclear RNA export factor complex"/>
    <property type="evidence" value="ECO:0007669"/>
    <property type="project" value="UniProtKB-ARBA"/>
</dbReference>
<dbReference type="GO" id="GO:0003723">
    <property type="term" value="F:RNA binding"/>
    <property type="evidence" value="ECO:0007669"/>
    <property type="project" value="TreeGrafter"/>
</dbReference>
<sequence>MKGGKGSRGRSGGSDRGGIRKRGAATRVDREGDLMMDAGSARNRGKKGRGDSGRSPAANKAMDAIQKAISSNSDAQANIRQGGRGSGLEQVIVRGWKQSKAASNRDGGLESLIAFLEKKLSPPDSKAGTRARITKVCATPELAVTDINYQLRPLRCALVCRGGAFRTTIGTFLSRVEGDALIVSIRPELLERMLQLNGFSFAGAPLTTEKYDPSTGGLLDQPMLSAMAQNGGTSSAAETKAKMTTILGKRYTQQTKLLDLSKLGTDPDLLAMGIFGSTSTESKFFPALMKVWELNFDNATARREAVESVSLAHNQLANITAVTTLASTIPDLKNLDLSNNEFKDAQSLIGWRWKFRNLEFLDLSNTPFSADPTFKDTMLKWYPKLRFLNNVEVRTAEEIAAQKKTPIPVQPPHFQDDSQIAENFVRAFFAGYDNDRSGILSSVYDNHTTFTLNVNTSAPRAQQTETAPWDAYIKKSRNLLKISHLPARMSRVYTGAEKIRELWTSLPATRHPDIATHPEEWLIECYPIPGLPDISGQSSTGVGGLLIMVHGKFDEINGAKVETRSFDRTFIIGPGGGIGGIRVVSDLLCLRAYGGHEAWIPEVPPAVPQAAPPAAAAAPAAPAAPAALPVAIPGAPEGYGMPAPGKADTQVQQEQLVLQMSSNTRMTLQYSEMALSGNGWNMEAALKNFEELKAQGTLPPDAFLPAAV</sequence>
<reference evidence="14" key="1">
    <citation type="submission" date="2016-12" db="EMBL/GenBank/DDBJ databases">
        <title>The genomes of Aspergillus section Nigri reveals drivers in fungal speciation.</title>
        <authorList>
            <consortium name="DOE Joint Genome Institute"/>
            <person name="Vesth T.C."/>
            <person name="Nybo J."/>
            <person name="Theobald S."/>
            <person name="Brandl J."/>
            <person name="Frisvad J.C."/>
            <person name="Nielsen K.F."/>
            <person name="Lyhne E.K."/>
            <person name="Kogle M.E."/>
            <person name="Kuo A."/>
            <person name="Riley R."/>
            <person name="Clum A."/>
            <person name="Nolan M."/>
            <person name="Lipzen A."/>
            <person name="Salamov A."/>
            <person name="Henrissat B."/>
            <person name="Wiebenga A."/>
            <person name="De Vries R.P."/>
            <person name="Grigoriev I.V."/>
            <person name="Mortensen U.H."/>
            <person name="Andersen M.R."/>
            <person name="Baker S.E."/>
        </authorList>
    </citation>
    <scope>NUCLEOTIDE SEQUENCE [LARGE SCALE GENOMIC DNA]</scope>
    <source>
        <strain evidence="14">CBS 113365</strain>
    </source>
</reference>
<evidence type="ECO:0000256" key="10">
    <source>
        <dbReference type="ARBA" id="ARBA00069694"/>
    </source>
</evidence>
<comment type="similarity">
    <text evidence="2">Belongs to the NXF family.</text>
</comment>
<keyword evidence="5" id="KW-0433">Leucine-rich repeat</keyword>
<dbReference type="Pfam" id="PF22602">
    <property type="entry name" value="NXF_NTF2"/>
    <property type="match status" value="1"/>
</dbReference>
<dbReference type="PROSITE" id="PS51281">
    <property type="entry name" value="TAP_C"/>
    <property type="match status" value="1"/>
</dbReference>
<evidence type="ECO:0000256" key="9">
    <source>
        <dbReference type="ARBA" id="ARBA00055253"/>
    </source>
</evidence>
<evidence type="ECO:0000256" key="11">
    <source>
        <dbReference type="SAM" id="MobiDB-lite"/>
    </source>
</evidence>
<dbReference type="PROSITE" id="PS50177">
    <property type="entry name" value="NTF2_DOMAIN"/>
    <property type="match status" value="1"/>
</dbReference>
<keyword evidence="6" id="KW-0677">Repeat</keyword>
<dbReference type="Gene3D" id="3.10.450.50">
    <property type="match status" value="1"/>
</dbReference>